<organism evidence="2 3">
    <name type="scientific">Metarhizium guizhouense (strain ARSEF 977)</name>
    <dbReference type="NCBI Taxonomy" id="1276136"/>
    <lineage>
        <taxon>Eukaryota</taxon>
        <taxon>Fungi</taxon>
        <taxon>Dikarya</taxon>
        <taxon>Ascomycota</taxon>
        <taxon>Pezizomycotina</taxon>
        <taxon>Sordariomycetes</taxon>
        <taxon>Hypocreomycetidae</taxon>
        <taxon>Hypocreales</taxon>
        <taxon>Clavicipitaceae</taxon>
        <taxon>Metarhizium</taxon>
    </lineage>
</organism>
<dbReference type="AlphaFoldDB" id="A0A0B4GMG8"/>
<evidence type="ECO:0000256" key="1">
    <source>
        <dbReference type="SAM" id="MobiDB-lite"/>
    </source>
</evidence>
<sequence>MAVAMPSPSAPLSAPPSRPPPLSSPERVMSSSFQPSPAASPAAYSWSPPVVLGDLKQYYPREASGGFWIVYLRGANESFRQVVDIVQRIFWDATGKYLVERRVRPDGRAIVDIWLCFVHRRSATSVMSTDIWGRKGAQGGVIHVEWPRFSESRKQFFTTKIGKLACTGAVNTEGSFAGLMSGLQKAAEVDAERMRVKRTQVRKNRLPRGDKKKG</sequence>
<evidence type="ECO:0000313" key="3">
    <source>
        <dbReference type="Proteomes" id="UP000031192"/>
    </source>
</evidence>
<dbReference type="HOGENOM" id="CLU_1289204_0_0_1"/>
<dbReference type="Proteomes" id="UP000031192">
    <property type="component" value="Unassembled WGS sequence"/>
</dbReference>
<gene>
    <name evidence="2" type="ORF">MGU_11695</name>
</gene>
<feature type="region of interest" description="Disordered" evidence="1">
    <location>
        <begin position="1"/>
        <end position="34"/>
    </location>
</feature>
<keyword evidence="3" id="KW-1185">Reference proteome</keyword>
<comment type="caution">
    <text evidence="2">The sequence shown here is derived from an EMBL/GenBank/DDBJ whole genome shotgun (WGS) entry which is preliminary data.</text>
</comment>
<feature type="compositionally biased region" description="Pro residues" evidence="1">
    <location>
        <begin position="13"/>
        <end position="23"/>
    </location>
</feature>
<feature type="compositionally biased region" description="Low complexity" evidence="1">
    <location>
        <begin position="1"/>
        <end position="12"/>
    </location>
</feature>
<proteinExistence type="predicted"/>
<dbReference type="EMBL" id="AZNH01000298">
    <property type="protein sequence ID" value="KID80887.1"/>
    <property type="molecule type" value="Genomic_DNA"/>
</dbReference>
<protein>
    <submittedName>
        <fullName evidence="2">Uncharacterized protein</fullName>
    </submittedName>
</protein>
<name>A0A0B4GMG8_METGA</name>
<reference evidence="2 3" key="1">
    <citation type="journal article" date="2014" name="Proc. Natl. Acad. Sci. U.S.A.">
        <title>Trajectory and genomic determinants of fungal-pathogen speciation and host adaptation.</title>
        <authorList>
            <person name="Hu X."/>
            <person name="Xiao G."/>
            <person name="Zheng P."/>
            <person name="Shang Y."/>
            <person name="Su Y."/>
            <person name="Zhang X."/>
            <person name="Liu X."/>
            <person name="Zhan S."/>
            <person name="St Leger R.J."/>
            <person name="Wang C."/>
        </authorList>
    </citation>
    <scope>NUCLEOTIDE SEQUENCE [LARGE SCALE GENOMIC DNA]</scope>
    <source>
        <strain evidence="2 3">ARSEF 977</strain>
    </source>
</reference>
<accession>A0A0B4GMG8</accession>
<evidence type="ECO:0000313" key="2">
    <source>
        <dbReference type="EMBL" id="KID80887.1"/>
    </source>
</evidence>